<evidence type="ECO:0000256" key="2">
    <source>
        <dbReference type="ARBA" id="ARBA00022803"/>
    </source>
</evidence>
<name>A0A151ZA37_TIELA</name>
<keyword evidence="2" id="KW-0802">TPR repeat</keyword>
<comment type="function">
    <text evidence="3">Part of the endoplasmic reticulum membrane protein complex (EMC) that enables the energy-independent insertion into endoplasmic reticulum membranes of newly synthesized membrane proteins.</text>
</comment>
<dbReference type="OrthoDB" id="124397at2759"/>
<keyword evidence="1" id="KW-0677">Repeat</keyword>
<reference evidence="5 6" key="1">
    <citation type="submission" date="2015-12" db="EMBL/GenBank/DDBJ databases">
        <title>Dictyostelia acquired genes for synthesis and detection of signals that induce cell-type specialization by lateral gene transfer from prokaryotes.</title>
        <authorList>
            <person name="Gloeckner G."/>
            <person name="Schaap P."/>
        </authorList>
    </citation>
    <scope>NUCLEOTIDE SEQUENCE [LARGE SCALE GENOMIC DNA]</scope>
    <source>
        <strain evidence="5 6">TK</strain>
    </source>
</reference>
<dbReference type="InParanoid" id="A0A151ZA37"/>
<proteinExistence type="inferred from homology"/>
<dbReference type="Gene3D" id="1.25.40.10">
    <property type="entry name" value="Tetratricopeptide repeat domain"/>
    <property type="match status" value="1"/>
</dbReference>
<dbReference type="Proteomes" id="UP000076078">
    <property type="component" value="Unassembled WGS sequence"/>
</dbReference>
<comment type="similarity">
    <text evidence="3">Belongs to the EMC2 family.</text>
</comment>
<comment type="subcellular location">
    <subcellularLocation>
        <location evidence="3">Endoplasmic reticulum membrane</location>
        <topology evidence="3">Peripheral membrane protein</topology>
        <orientation evidence="3">Cytoplasmic side</orientation>
    </subcellularLocation>
</comment>
<keyword evidence="3" id="KW-0472">Membrane</keyword>
<dbReference type="InterPro" id="IPR039856">
    <property type="entry name" value="EMC2-like"/>
</dbReference>
<gene>
    <name evidence="5" type="ORF">DLAC_09446</name>
</gene>
<dbReference type="OMA" id="MSDQEGW"/>
<accession>A0A151ZA37</accession>
<evidence type="ECO:0000313" key="5">
    <source>
        <dbReference type="EMBL" id="KYQ90805.1"/>
    </source>
</evidence>
<evidence type="ECO:0000256" key="3">
    <source>
        <dbReference type="RuleBase" id="RU367091"/>
    </source>
</evidence>
<sequence length="318" mass="36902">MTSEIEEFENFEKKINGSRSFNWTTVRDTLRFLRKSKFRKSHLVSNYGYTLVVEYANKLDSNEKWDTIEQVLVASLDSDEIDKAQTLLDILIKQFGQSSIRASRLKGMILESKGEIQSAIEIYTNILEKYPADSMSMKRQITIFTSQGNYTKAIQLLNQYLQIFMVDFEAWLELSSLHLRLLAYKNAQFCYEEIILNAPINYIFYVKYAEITYSLGGSDNYILALKYFTHSLELNPPVIQNQDDNSIQIPTNLTSIYGIIMSIFSYCQQNAGNINKLKDSQLKLMEWSQNQLTSITERYNPTYLPIVNSFIKTTKINN</sequence>
<keyword evidence="6" id="KW-1185">Reference proteome</keyword>
<feature type="domain" description="EMC2 TPR-like" evidence="4">
    <location>
        <begin position="101"/>
        <end position="212"/>
    </location>
</feature>
<dbReference type="GO" id="GO:0072546">
    <property type="term" value="C:EMC complex"/>
    <property type="evidence" value="ECO:0007669"/>
    <property type="project" value="UniProtKB-UniRule"/>
</dbReference>
<dbReference type="AlphaFoldDB" id="A0A151ZA37"/>
<dbReference type="InterPro" id="IPR011990">
    <property type="entry name" value="TPR-like_helical_dom_sf"/>
</dbReference>
<dbReference type="EMBL" id="LODT01000037">
    <property type="protein sequence ID" value="KYQ90805.1"/>
    <property type="molecule type" value="Genomic_DNA"/>
</dbReference>
<dbReference type="InterPro" id="IPR055217">
    <property type="entry name" value="TPR_EMC2"/>
</dbReference>
<comment type="caution">
    <text evidence="5">The sequence shown here is derived from an EMBL/GenBank/DDBJ whole genome shotgun (WGS) entry which is preliminary data.</text>
</comment>
<dbReference type="PANTHER" id="PTHR12760">
    <property type="entry name" value="TETRATRICOPEPTIDE REPEAT PROTEIN"/>
    <property type="match status" value="1"/>
</dbReference>
<comment type="subunit">
    <text evidence="3">Component of the ER membrane protein complex (EMC).</text>
</comment>
<organism evidence="5 6">
    <name type="scientific">Tieghemostelium lacteum</name>
    <name type="common">Slime mold</name>
    <name type="synonym">Dictyostelium lacteum</name>
    <dbReference type="NCBI Taxonomy" id="361077"/>
    <lineage>
        <taxon>Eukaryota</taxon>
        <taxon>Amoebozoa</taxon>
        <taxon>Evosea</taxon>
        <taxon>Eumycetozoa</taxon>
        <taxon>Dictyostelia</taxon>
        <taxon>Dictyosteliales</taxon>
        <taxon>Raperosteliaceae</taxon>
        <taxon>Tieghemostelium</taxon>
    </lineage>
</organism>
<evidence type="ECO:0000313" key="6">
    <source>
        <dbReference type="Proteomes" id="UP000076078"/>
    </source>
</evidence>
<dbReference type="SMART" id="SM00028">
    <property type="entry name" value="TPR"/>
    <property type="match status" value="3"/>
</dbReference>
<evidence type="ECO:0000259" key="4">
    <source>
        <dbReference type="Pfam" id="PF22890"/>
    </source>
</evidence>
<dbReference type="InterPro" id="IPR019734">
    <property type="entry name" value="TPR_rpt"/>
</dbReference>
<dbReference type="Pfam" id="PF22890">
    <property type="entry name" value="TPR_EMC2"/>
    <property type="match status" value="1"/>
</dbReference>
<protein>
    <recommendedName>
        <fullName evidence="3">ER membrane protein complex subunit 2</fullName>
    </recommendedName>
</protein>
<evidence type="ECO:0000256" key="1">
    <source>
        <dbReference type="ARBA" id="ARBA00022737"/>
    </source>
</evidence>
<dbReference type="FunCoup" id="A0A151ZA37">
    <property type="interactions" value="264"/>
</dbReference>
<dbReference type="SUPFAM" id="SSF48452">
    <property type="entry name" value="TPR-like"/>
    <property type="match status" value="1"/>
</dbReference>
<dbReference type="STRING" id="361077.A0A151ZA37"/>
<keyword evidence="3" id="KW-0256">Endoplasmic reticulum</keyword>